<evidence type="ECO:0000313" key="2">
    <source>
        <dbReference type="EMBL" id="GGG26542.1"/>
    </source>
</evidence>
<dbReference type="Gene3D" id="1.20.1500.10">
    <property type="entry name" value="YheA/YmcA-like"/>
    <property type="match status" value="1"/>
</dbReference>
<dbReference type="Pfam" id="PF06133">
    <property type="entry name" value="Com_YlbF"/>
    <property type="match status" value="1"/>
</dbReference>
<name>A0A917LID7_9BACL</name>
<reference evidence="2" key="2">
    <citation type="submission" date="2020-09" db="EMBL/GenBank/DDBJ databases">
        <authorList>
            <person name="Sun Q."/>
            <person name="Zhou Y."/>
        </authorList>
    </citation>
    <scope>NUCLEOTIDE SEQUENCE</scope>
    <source>
        <strain evidence="2">CGMCC 1.12987</strain>
    </source>
</reference>
<keyword evidence="3" id="KW-1185">Reference proteome</keyword>
<dbReference type="SUPFAM" id="SSF158622">
    <property type="entry name" value="YheA/YmcA-like"/>
    <property type="match status" value="1"/>
</dbReference>
<evidence type="ECO:0000256" key="1">
    <source>
        <dbReference type="HAMAP-Rule" id="MF_01526"/>
    </source>
</evidence>
<dbReference type="InterPro" id="IPR010368">
    <property type="entry name" value="Com_YlbF"/>
</dbReference>
<dbReference type="RefSeq" id="WP_188533696.1">
    <property type="nucleotide sequence ID" value="NZ_BMGR01000027.1"/>
</dbReference>
<reference evidence="2" key="1">
    <citation type="journal article" date="2014" name="Int. J. Syst. Evol. Microbiol.">
        <title>Complete genome sequence of Corynebacterium casei LMG S-19264T (=DSM 44701T), isolated from a smear-ripened cheese.</title>
        <authorList>
            <consortium name="US DOE Joint Genome Institute (JGI-PGF)"/>
            <person name="Walter F."/>
            <person name="Albersmeier A."/>
            <person name="Kalinowski J."/>
            <person name="Ruckert C."/>
        </authorList>
    </citation>
    <scope>NUCLEOTIDE SEQUENCE</scope>
    <source>
        <strain evidence="2">CGMCC 1.12987</strain>
    </source>
</reference>
<gene>
    <name evidence="2" type="ORF">GCM10010916_48660</name>
</gene>
<dbReference type="EMBL" id="BMGR01000027">
    <property type="protein sequence ID" value="GGG26542.1"/>
    <property type="molecule type" value="Genomic_DNA"/>
</dbReference>
<comment type="caution">
    <text evidence="2">The sequence shown here is derived from an EMBL/GenBank/DDBJ whole genome shotgun (WGS) entry which is preliminary data.</text>
</comment>
<accession>A0A917LID7</accession>
<protein>
    <recommendedName>
        <fullName evidence="1">UPF0342 protein GCM10010916_48660</fullName>
    </recommendedName>
</protein>
<dbReference type="InterPro" id="IPR023378">
    <property type="entry name" value="YheA/YmcA-like_dom_sf"/>
</dbReference>
<dbReference type="HAMAP" id="MF_01526">
    <property type="entry name" value="UPF0342"/>
    <property type="match status" value="1"/>
</dbReference>
<sequence>MNVYDKAYELAKAMRESQEVADLKTARQAVEADSDAKRMLDDFRDRQNGLQQKMMSGEEPSESDIETMNKLYEVLSLNPVISGLFEAERRFSIVFDDVNKIISDALKNVYE</sequence>
<proteinExistence type="inferred from homology"/>
<dbReference type="Proteomes" id="UP000644756">
    <property type="component" value="Unassembled WGS sequence"/>
</dbReference>
<evidence type="ECO:0000313" key="3">
    <source>
        <dbReference type="Proteomes" id="UP000644756"/>
    </source>
</evidence>
<organism evidence="2 3">
    <name type="scientific">Paenibacillus abyssi</name>
    <dbReference type="NCBI Taxonomy" id="1340531"/>
    <lineage>
        <taxon>Bacteria</taxon>
        <taxon>Bacillati</taxon>
        <taxon>Bacillota</taxon>
        <taxon>Bacilli</taxon>
        <taxon>Bacillales</taxon>
        <taxon>Paenibacillaceae</taxon>
        <taxon>Paenibacillus</taxon>
    </lineage>
</organism>
<comment type="similarity">
    <text evidence="1">Belongs to the UPF0342 family.</text>
</comment>
<dbReference type="AlphaFoldDB" id="A0A917LID7"/>